<gene>
    <name evidence="1" type="ORF">ACD_49C00064G0034</name>
</gene>
<sequence>MDLKKIIFWVAWWIASGKTYFCNNLINFLLDKDIPTRLIEVDSIRRYILYISKEPHHYNIRTKLIQAFWMNENKNNFLNPSSFWKIIFSKSENMKKYRELVNPEIINIIHQKINILDGIILVEWAMLIEDWMLSLVDNNVILLNSNKNLQLDRLKNGDLPNKEVLRRIEFTDWLGFIQRKDLIQKIQGEEWFWIFIPIDINITLLDYQKTVFQTIYWLYNKNEN</sequence>
<name>K2AWU0_9BACT</name>
<dbReference type="AlphaFoldDB" id="K2AWU0"/>
<evidence type="ECO:0008006" key="2">
    <source>
        <dbReference type="Google" id="ProtNLM"/>
    </source>
</evidence>
<organism evidence="1">
    <name type="scientific">uncultured bacterium</name>
    <name type="common">gcode 4</name>
    <dbReference type="NCBI Taxonomy" id="1234023"/>
    <lineage>
        <taxon>Bacteria</taxon>
        <taxon>environmental samples</taxon>
    </lineage>
</organism>
<evidence type="ECO:0000313" key="1">
    <source>
        <dbReference type="EMBL" id="EKD66131.1"/>
    </source>
</evidence>
<dbReference type="EMBL" id="AMFJ01021650">
    <property type="protein sequence ID" value="EKD66131.1"/>
    <property type="molecule type" value="Genomic_DNA"/>
</dbReference>
<dbReference type="InterPro" id="IPR027417">
    <property type="entry name" value="P-loop_NTPase"/>
</dbReference>
<accession>K2AWU0</accession>
<protein>
    <recommendedName>
        <fullName evidence="2">Dephospho-CoA kinase</fullName>
    </recommendedName>
</protein>
<comment type="caution">
    <text evidence="1">The sequence shown here is derived from an EMBL/GenBank/DDBJ whole genome shotgun (WGS) entry which is preliminary data.</text>
</comment>
<dbReference type="Gene3D" id="3.40.50.300">
    <property type="entry name" value="P-loop containing nucleotide triphosphate hydrolases"/>
    <property type="match status" value="1"/>
</dbReference>
<proteinExistence type="predicted"/>
<dbReference type="SUPFAM" id="SSF52540">
    <property type="entry name" value="P-loop containing nucleoside triphosphate hydrolases"/>
    <property type="match status" value="1"/>
</dbReference>
<reference evidence="1" key="1">
    <citation type="journal article" date="2012" name="Science">
        <title>Fermentation, hydrogen, and sulfur metabolism in multiple uncultivated bacterial phyla.</title>
        <authorList>
            <person name="Wrighton K.C."/>
            <person name="Thomas B.C."/>
            <person name="Sharon I."/>
            <person name="Miller C.S."/>
            <person name="Castelle C.J."/>
            <person name="VerBerkmoes N.C."/>
            <person name="Wilkins M.J."/>
            <person name="Hettich R.L."/>
            <person name="Lipton M.S."/>
            <person name="Williams K.H."/>
            <person name="Long P.E."/>
            <person name="Banfield J.F."/>
        </authorList>
    </citation>
    <scope>NUCLEOTIDE SEQUENCE [LARGE SCALE GENOMIC DNA]</scope>
</reference>